<evidence type="ECO:0000313" key="2">
    <source>
        <dbReference type="Proteomes" id="UP000004277"/>
    </source>
</evidence>
<gene>
    <name evidence="1" type="ORF">MW7_013870</name>
</gene>
<keyword evidence="2" id="KW-1185">Reference proteome</keyword>
<accession>A0ACD3SLH1</accession>
<organism evidence="1 2">
    <name type="scientific">Imbroritus primus</name>
    <dbReference type="NCBI Taxonomy" id="3058603"/>
    <lineage>
        <taxon>Bacteria</taxon>
        <taxon>Pseudomonadati</taxon>
        <taxon>Pseudomonadota</taxon>
        <taxon>Betaproteobacteria</taxon>
        <taxon>Burkholderiales</taxon>
        <taxon>Burkholderiaceae</taxon>
        <taxon>Imbroritus</taxon>
    </lineage>
</organism>
<dbReference type="EMBL" id="AKCV02000025">
    <property type="protein sequence ID" value="TMS57046.1"/>
    <property type="molecule type" value="Genomic_DNA"/>
</dbReference>
<sequence length="231" mass="26294">MKLVMGNKNYSSWSLRPWLAMSHAGIAFEEEPVRLFTPEFAPHVAKYSKARHVPILVDGELKIWDSLAICEYLAEKFPEKNLWPKDAAKRAEARSVAAEMHSGFSPLRVNLPMNIRASLPTTRWTHVVQRDIDRVIEIWTGLRERHAADGPFLFGEFSIADAFYAPVVTRFHTYQVKLPALAQAYADHIRSLPAMQKWIAGANTERDFLVSQEPYRHVPDFADPIMVTGGH</sequence>
<protein>
    <submittedName>
        <fullName evidence="1">Glutathione S-transferase family protein</fullName>
    </submittedName>
</protein>
<evidence type="ECO:0000313" key="1">
    <source>
        <dbReference type="EMBL" id="TMS57046.1"/>
    </source>
</evidence>
<comment type="caution">
    <text evidence="1">The sequence shown here is derived from an EMBL/GenBank/DDBJ whole genome shotgun (WGS) entry which is preliminary data.</text>
</comment>
<dbReference type="Proteomes" id="UP000004277">
    <property type="component" value="Unassembled WGS sequence"/>
</dbReference>
<proteinExistence type="predicted"/>
<reference evidence="1" key="1">
    <citation type="submission" date="2019-05" db="EMBL/GenBank/DDBJ databases">
        <title>Revised genome assembly of Burkholderiaceae (previously Ralstonia) sp. PBA.</title>
        <authorList>
            <person name="Gan H.M."/>
        </authorList>
    </citation>
    <scope>NUCLEOTIDE SEQUENCE</scope>
    <source>
        <strain evidence="1">PBA</strain>
    </source>
</reference>
<name>A0ACD3SLH1_9BURK</name>